<dbReference type="Proteomes" id="UP001352852">
    <property type="component" value="Unassembled WGS sequence"/>
</dbReference>
<protein>
    <submittedName>
        <fullName evidence="1">Uncharacterized protein</fullName>
    </submittedName>
</protein>
<evidence type="ECO:0000313" key="2">
    <source>
        <dbReference type="Proteomes" id="UP001352852"/>
    </source>
</evidence>
<comment type="caution">
    <text evidence="1">The sequence shown here is derived from an EMBL/GenBank/DDBJ whole genome shotgun (WGS) entry which is preliminary data.</text>
</comment>
<accession>A0ABU7D265</accession>
<proteinExistence type="predicted"/>
<reference evidence="1 2" key="1">
    <citation type="submission" date="2021-06" db="EMBL/GenBank/DDBJ databases">
        <authorList>
            <person name="Palmer J.M."/>
        </authorList>
    </citation>
    <scope>NUCLEOTIDE SEQUENCE [LARGE SCALE GENOMIC DNA]</scope>
    <source>
        <strain evidence="1 2">CL_MEX2019</strain>
        <tissue evidence="1">Muscle</tissue>
    </source>
</reference>
<gene>
    <name evidence="1" type="ORF">CHARACLAT_018437</name>
</gene>
<evidence type="ECO:0000313" key="1">
    <source>
        <dbReference type="EMBL" id="MED6268059.1"/>
    </source>
</evidence>
<name>A0ABU7D265_9TELE</name>
<dbReference type="EMBL" id="JAHUTJ010009805">
    <property type="protein sequence ID" value="MED6268059.1"/>
    <property type="molecule type" value="Genomic_DNA"/>
</dbReference>
<organism evidence="1 2">
    <name type="scientific">Characodon lateralis</name>
    <dbReference type="NCBI Taxonomy" id="208331"/>
    <lineage>
        <taxon>Eukaryota</taxon>
        <taxon>Metazoa</taxon>
        <taxon>Chordata</taxon>
        <taxon>Craniata</taxon>
        <taxon>Vertebrata</taxon>
        <taxon>Euteleostomi</taxon>
        <taxon>Actinopterygii</taxon>
        <taxon>Neopterygii</taxon>
        <taxon>Teleostei</taxon>
        <taxon>Neoteleostei</taxon>
        <taxon>Acanthomorphata</taxon>
        <taxon>Ovalentaria</taxon>
        <taxon>Atherinomorphae</taxon>
        <taxon>Cyprinodontiformes</taxon>
        <taxon>Goodeidae</taxon>
        <taxon>Characodon</taxon>
    </lineage>
</organism>
<keyword evidence="2" id="KW-1185">Reference proteome</keyword>
<sequence length="82" mass="9643">MVKRRGAEMKVFYDLSSVMSILFGVARPPYHHPNLEAPQLLRHQIQIFVRFVLGFNFEVRLFQGYKNWPLSPNPSIPIQNIF</sequence>